<keyword evidence="3" id="KW-0378">Hydrolase</keyword>
<sequence length="245" mass="26223">MRGVILLVEPVWAGEASPHGMQYLLCRAAWDADAIRDDPCEYVVEHLHDEEAVLVVDETGDVKKGVHTVGVQRQYTGTAGRIENSQVAVHPVRAGCPRPCGGGPGTVRAPFLDLRPGPLPGGGAGRGHCLRGQAAAGSHDDRTFLDAGHRVGRVAGDEVYVGNPKLRSALEKAGVEVMGADLRVGYRPAVDRGRHSDTGSGPEGRCWPWLIGVPFPEGRRRKPRPRRPGSVGPVPGERWAARLGR</sequence>
<evidence type="ECO:0000313" key="3">
    <source>
        <dbReference type="EMBL" id="SFX78682.1"/>
    </source>
</evidence>
<keyword evidence="3" id="KW-0540">Nuclease</keyword>
<protein>
    <submittedName>
        <fullName evidence="3">DDE superfamily endonuclease</fullName>
    </submittedName>
</protein>
<organism evidence="3 4">
    <name type="scientific">Streptomyces atratus</name>
    <dbReference type="NCBI Taxonomy" id="1893"/>
    <lineage>
        <taxon>Bacteria</taxon>
        <taxon>Bacillati</taxon>
        <taxon>Actinomycetota</taxon>
        <taxon>Actinomycetes</taxon>
        <taxon>Kitasatosporales</taxon>
        <taxon>Streptomycetaceae</taxon>
        <taxon>Streptomyces</taxon>
    </lineage>
</organism>
<name>A0A1K1ZWP3_STRAR</name>
<evidence type="ECO:0000259" key="2">
    <source>
        <dbReference type="Pfam" id="PF13546"/>
    </source>
</evidence>
<feature type="region of interest" description="Disordered" evidence="1">
    <location>
        <begin position="217"/>
        <end position="245"/>
    </location>
</feature>
<dbReference type="Proteomes" id="UP000181909">
    <property type="component" value="Unassembled WGS sequence"/>
</dbReference>
<dbReference type="Pfam" id="PF13546">
    <property type="entry name" value="DDE_5"/>
    <property type="match status" value="1"/>
</dbReference>
<evidence type="ECO:0000313" key="4">
    <source>
        <dbReference type="Proteomes" id="UP000181909"/>
    </source>
</evidence>
<gene>
    <name evidence="3" type="ORF">SAMN02787144_1006149</name>
</gene>
<dbReference type="GO" id="GO:0004519">
    <property type="term" value="F:endonuclease activity"/>
    <property type="evidence" value="ECO:0007669"/>
    <property type="project" value="UniProtKB-KW"/>
</dbReference>
<dbReference type="InterPro" id="IPR038721">
    <property type="entry name" value="IS701-like_DDE_dom"/>
</dbReference>
<keyword evidence="3" id="KW-0255">Endonuclease</keyword>
<proteinExistence type="predicted"/>
<feature type="domain" description="Transposase IS701-like DDE" evidence="2">
    <location>
        <begin position="16"/>
        <end position="91"/>
    </location>
</feature>
<reference evidence="3 4" key="1">
    <citation type="submission" date="2016-11" db="EMBL/GenBank/DDBJ databases">
        <authorList>
            <person name="Jaros S."/>
            <person name="Januszkiewicz K."/>
            <person name="Wedrychowicz H."/>
        </authorList>
    </citation>
    <scope>NUCLEOTIDE SEQUENCE [LARGE SCALE GENOMIC DNA]</scope>
    <source>
        <strain evidence="3 4">OK807</strain>
    </source>
</reference>
<dbReference type="PANTHER" id="PTHR33627">
    <property type="entry name" value="TRANSPOSASE"/>
    <property type="match status" value="1"/>
</dbReference>
<dbReference type="EMBL" id="FPJO01000006">
    <property type="protein sequence ID" value="SFX78682.1"/>
    <property type="molecule type" value="Genomic_DNA"/>
</dbReference>
<evidence type="ECO:0000256" key="1">
    <source>
        <dbReference type="SAM" id="MobiDB-lite"/>
    </source>
</evidence>
<dbReference type="STRING" id="1893.SAMN02787144_1006149"/>
<dbReference type="AlphaFoldDB" id="A0A1K1ZWP3"/>
<dbReference type="PANTHER" id="PTHR33627:SF1">
    <property type="entry name" value="TRANSPOSASE"/>
    <property type="match status" value="1"/>
</dbReference>
<accession>A0A1K1ZWP3</accession>
<dbReference type="InterPro" id="IPR039365">
    <property type="entry name" value="IS701-like"/>
</dbReference>
<feature type="compositionally biased region" description="Low complexity" evidence="1">
    <location>
        <begin position="228"/>
        <end position="238"/>
    </location>
</feature>